<dbReference type="SMART" id="SM00360">
    <property type="entry name" value="RRM"/>
    <property type="match status" value="1"/>
</dbReference>
<feature type="domain" description="RRM" evidence="2">
    <location>
        <begin position="278"/>
        <end position="342"/>
    </location>
</feature>
<keyword evidence="4" id="KW-1185">Reference proteome</keyword>
<feature type="compositionally biased region" description="Low complexity" evidence="1">
    <location>
        <begin position="8"/>
        <end position="45"/>
    </location>
</feature>
<feature type="compositionally biased region" description="Basic residues" evidence="1">
    <location>
        <begin position="688"/>
        <end position="698"/>
    </location>
</feature>
<feature type="compositionally biased region" description="Polar residues" evidence="1">
    <location>
        <begin position="455"/>
        <end position="464"/>
    </location>
</feature>
<dbReference type="InterPro" id="IPR035979">
    <property type="entry name" value="RBD_domain_sf"/>
</dbReference>
<dbReference type="GO" id="GO:0003723">
    <property type="term" value="F:RNA binding"/>
    <property type="evidence" value="ECO:0007669"/>
    <property type="project" value="InterPro"/>
</dbReference>
<evidence type="ECO:0000313" key="4">
    <source>
        <dbReference type="Proteomes" id="UP000039324"/>
    </source>
</evidence>
<dbReference type="Proteomes" id="UP000039324">
    <property type="component" value="Unassembled WGS sequence"/>
</dbReference>
<reference evidence="3 4" key="1">
    <citation type="submission" date="2015-02" db="EMBL/GenBank/DDBJ databases">
        <authorList>
            <person name="Chooi Y.-H."/>
        </authorList>
    </citation>
    <scope>NUCLEOTIDE SEQUENCE [LARGE SCALE GENOMIC DNA]</scope>
    <source>
        <strain evidence="3">E3</strain>
    </source>
</reference>
<feature type="compositionally biased region" description="Basic and acidic residues" evidence="1">
    <location>
        <begin position="501"/>
        <end position="511"/>
    </location>
</feature>
<feature type="compositionally biased region" description="Basic and acidic residues" evidence="1">
    <location>
        <begin position="192"/>
        <end position="202"/>
    </location>
</feature>
<evidence type="ECO:0000256" key="1">
    <source>
        <dbReference type="SAM" id="MobiDB-lite"/>
    </source>
</evidence>
<feature type="region of interest" description="Disordered" evidence="1">
    <location>
        <begin position="143"/>
        <end position="246"/>
    </location>
</feature>
<dbReference type="Gene3D" id="3.30.40.10">
    <property type="entry name" value="Zinc/RING finger domain, C3HC4 (zinc finger)"/>
    <property type="match status" value="1"/>
</dbReference>
<dbReference type="EMBL" id="CDSF01000133">
    <property type="protein sequence ID" value="CEP02622.1"/>
    <property type="molecule type" value="Genomic_DNA"/>
</dbReference>
<dbReference type="InterPro" id="IPR000504">
    <property type="entry name" value="RRM_dom"/>
</dbReference>
<dbReference type="AlphaFoldDB" id="A0A0G4J549"/>
<dbReference type="SUPFAM" id="SSF54928">
    <property type="entry name" value="RNA-binding domain, RBD"/>
    <property type="match status" value="1"/>
</dbReference>
<feature type="compositionally biased region" description="Polar residues" evidence="1">
    <location>
        <begin position="667"/>
        <end position="680"/>
    </location>
</feature>
<evidence type="ECO:0000259" key="2">
    <source>
        <dbReference type="SMART" id="SM00360"/>
    </source>
</evidence>
<proteinExistence type="predicted"/>
<organism evidence="3 4">
    <name type="scientific">Plasmodiophora brassicae</name>
    <name type="common">Clubroot disease agent</name>
    <dbReference type="NCBI Taxonomy" id="37360"/>
    <lineage>
        <taxon>Eukaryota</taxon>
        <taxon>Sar</taxon>
        <taxon>Rhizaria</taxon>
        <taxon>Endomyxa</taxon>
        <taxon>Phytomyxea</taxon>
        <taxon>Plasmodiophorida</taxon>
        <taxon>Plasmodiophoridae</taxon>
        <taxon>Plasmodiophora</taxon>
    </lineage>
</organism>
<dbReference type="InterPro" id="IPR013083">
    <property type="entry name" value="Znf_RING/FYVE/PHD"/>
</dbReference>
<evidence type="ECO:0000313" key="3">
    <source>
        <dbReference type="EMBL" id="CEP02622.1"/>
    </source>
</evidence>
<dbReference type="OrthoDB" id="308383at2759"/>
<feature type="compositionally biased region" description="Low complexity" evidence="1">
    <location>
        <begin position="637"/>
        <end position="649"/>
    </location>
</feature>
<protein>
    <recommendedName>
        <fullName evidence="2">RRM domain-containing protein</fullName>
    </recommendedName>
</protein>
<feature type="compositionally biased region" description="Basic and acidic residues" evidence="1">
    <location>
        <begin position="86"/>
        <end position="96"/>
    </location>
</feature>
<name>A0A0G4J549_PLABS</name>
<feature type="region of interest" description="Disordered" evidence="1">
    <location>
        <begin position="1"/>
        <end position="121"/>
    </location>
</feature>
<sequence>MASHRSRSPSLLDSVSSRSASPAERQRWGRSSSSSSQRASPRQSSTMSPRRDRRSRSRSGGRNPRDDRERSFGHHRGRHVFRGYHSKGERHREPHAQPHPRAAGQLDEASHPDLASQRGRASLPPQASLFAANVQAMRRAVSDGFADTAGPPRRKFDRKGPRRDVYSNRGRPYRSPGHQRQEFGDSFSFPRDQQDRDAEALRPRPLRAVTPPLDAARERERVSSSAVRPRPPLSIRDDVTTIAPPDSTISPVAVSVELGEFNSSGSTAEASLSHMGSSVFVKNLPDECNWDFVSQFFRSFNPTEVCYAVDGWRVSFESAERRDNVVDAFHGTAVHGSVISVVPWVALSSRPPPETPDLNLHSSEIADDAVGVEVPQPSKTIILAQLPTESVAPSTVEEVAPQQPALIDECVNVVCEALLHTVAEHAWRDVVEAPVFAFLEEWAGRPHVPKPRETINASDSSQRAPSLPDQPPGPSAPAVSGQPAIMPEPALSRKSTQASESGRHATPDVHPAKLRRTRSSSAPRADAPTVVDRPSASQTSSLPCGFCGASDDQDQMAICSSREAGMPSPGCTSALHIYCMQPPVRRIPRQWACDACEKFRSGAGDALSSAQPPPRGDSGADDQSSGSDGEPPDEISMARSRSQRRPSAAGQGGVVSPKHWRAGARKGSSQRSRDNPLSSDNADDTANSRKRDRFKYTQ</sequence>
<feature type="compositionally biased region" description="Basic and acidic residues" evidence="1">
    <location>
        <begin position="63"/>
        <end position="72"/>
    </location>
</feature>
<dbReference type="InterPro" id="IPR011011">
    <property type="entry name" value="Znf_FYVE_PHD"/>
</dbReference>
<feature type="region of interest" description="Disordered" evidence="1">
    <location>
        <begin position="603"/>
        <end position="698"/>
    </location>
</feature>
<dbReference type="SUPFAM" id="SSF57903">
    <property type="entry name" value="FYVE/PHD zinc finger"/>
    <property type="match status" value="1"/>
</dbReference>
<accession>A0A0G4J549</accession>
<dbReference type="InterPro" id="IPR012677">
    <property type="entry name" value="Nucleotide-bd_a/b_plait_sf"/>
</dbReference>
<dbReference type="CDD" id="cd00590">
    <property type="entry name" value="RRM_SF"/>
    <property type="match status" value="1"/>
</dbReference>
<gene>
    <name evidence="3" type="ORF">PBRA_002589</name>
</gene>
<feature type="compositionally biased region" description="Basic residues" evidence="1">
    <location>
        <begin position="73"/>
        <end position="85"/>
    </location>
</feature>
<dbReference type="Gene3D" id="3.30.70.330">
    <property type="match status" value="1"/>
</dbReference>
<feature type="region of interest" description="Disordered" evidence="1">
    <location>
        <begin position="447"/>
        <end position="544"/>
    </location>
</feature>